<feature type="transmembrane region" description="Helical" evidence="1">
    <location>
        <begin position="97"/>
        <end position="117"/>
    </location>
</feature>
<dbReference type="PANTHER" id="PTHR37461">
    <property type="entry name" value="ANTI-SIGMA-K FACTOR RSKA"/>
    <property type="match status" value="1"/>
</dbReference>
<keyword evidence="1" id="KW-0812">Transmembrane</keyword>
<dbReference type="InterPro" id="IPR018764">
    <property type="entry name" value="RskA_C"/>
</dbReference>
<keyword evidence="1" id="KW-0472">Membrane</keyword>
<dbReference type="PANTHER" id="PTHR37461:SF1">
    <property type="entry name" value="ANTI-SIGMA-K FACTOR RSKA"/>
    <property type="match status" value="1"/>
</dbReference>
<dbReference type="InterPro" id="IPR051474">
    <property type="entry name" value="Anti-sigma-K/W_factor"/>
</dbReference>
<reference evidence="3 4" key="1">
    <citation type="journal article" date="2019" name="Int. J. Syst. Evol. Microbiol.">
        <title>The Global Catalogue of Microorganisms (GCM) 10K type strain sequencing project: providing services to taxonomists for standard genome sequencing and annotation.</title>
        <authorList>
            <consortium name="The Broad Institute Genomics Platform"/>
            <consortium name="The Broad Institute Genome Sequencing Center for Infectious Disease"/>
            <person name="Wu L."/>
            <person name="Ma J."/>
        </authorList>
    </citation>
    <scope>NUCLEOTIDE SEQUENCE [LARGE SCALE GENOMIC DNA]</scope>
    <source>
        <strain evidence="3 4">JCM 15896</strain>
    </source>
</reference>
<proteinExistence type="predicted"/>
<keyword evidence="4" id="KW-1185">Reference proteome</keyword>
<protein>
    <submittedName>
        <fullName evidence="3">Anti-sigma factor</fullName>
    </submittedName>
</protein>
<gene>
    <name evidence="3" type="ORF">GCM10009114_07460</name>
</gene>
<keyword evidence="1" id="KW-1133">Transmembrane helix</keyword>
<accession>A0ABN1LDT7</accession>
<evidence type="ECO:0000259" key="2">
    <source>
        <dbReference type="Pfam" id="PF10099"/>
    </source>
</evidence>
<dbReference type="Pfam" id="PF10099">
    <property type="entry name" value="RskA_C"/>
    <property type="match status" value="1"/>
</dbReference>
<evidence type="ECO:0000313" key="4">
    <source>
        <dbReference type="Proteomes" id="UP001500359"/>
    </source>
</evidence>
<evidence type="ECO:0000256" key="1">
    <source>
        <dbReference type="SAM" id="Phobius"/>
    </source>
</evidence>
<comment type="caution">
    <text evidence="3">The sequence shown here is derived from an EMBL/GenBank/DDBJ whole genome shotgun (WGS) entry which is preliminary data.</text>
</comment>
<evidence type="ECO:0000313" key="3">
    <source>
        <dbReference type="EMBL" id="GAA0853800.1"/>
    </source>
</evidence>
<organism evidence="3 4">
    <name type="scientific">Aliiglaciecola litoralis</name>
    <dbReference type="NCBI Taxonomy" id="582857"/>
    <lineage>
        <taxon>Bacteria</taxon>
        <taxon>Pseudomonadati</taxon>
        <taxon>Pseudomonadota</taxon>
        <taxon>Gammaproteobacteria</taxon>
        <taxon>Alteromonadales</taxon>
        <taxon>Alteromonadaceae</taxon>
        <taxon>Aliiglaciecola</taxon>
    </lineage>
</organism>
<name>A0ABN1LDT7_9ALTE</name>
<dbReference type="RefSeq" id="WP_343856654.1">
    <property type="nucleotide sequence ID" value="NZ_BAAAFD010000002.1"/>
</dbReference>
<dbReference type="Proteomes" id="UP001500359">
    <property type="component" value="Unassembled WGS sequence"/>
</dbReference>
<feature type="domain" description="Anti-sigma K factor RskA C-terminal" evidence="2">
    <location>
        <begin position="104"/>
        <end position="223"/>
    </location>
</feature>
<dbReference type="EMBL" id="BAAAFD010000002">
    <property type="protein sequence ID" value="GAA0853800.1"/>
    <property type="molecule type" value="Genomic_DNA"/>
</dbReference>
<sequence length="234" mass="25704">MNYVNQQTTHALAAEYVLGTLRGGARKRFKQLLLEHDSINDAVVQWESYFNGLALKLEPVVPDPIVWQKIQARLDNADDNQSVGDNVVSLSSTKTRFWQGLSGLATAAAIVLAVLLIQPKVIEPQQVQQFTVVQNEQAQPLWLVEVLQQTIEAQATQNVEQRASNDYELWMVPEDGTAPVSLGLLPKRDKVVLAKNELFEQIDIAALAVSLEPLGGSPTGSPTEVLFIAKLAVL</sequence>